<proteinExistence type="predicted"/>
<feature type="compositionally biased region" description="Polar residues" evidence="1">
    <location>
        <begin position="38"/>
        <end position="53"/>
    </location>
</feature>
<dbReference type="EMBL" id="GBRH01185395">
    <property type="protein sequence ID" value="JAE12501.1"/>
    <property type="molecule type" value="Transcribed_RNA"/>
</dbReference>
<evidence type="ECO:0000313" key="2">
    <source>
        <dbReference type="EMBL" id="JAE12501.1"/>
    </source>
</evidence>
<organism evidence="2">
    <name type="scientific">Arundo donax</name>
    <name type="common">Giant reed</name>
    <name type="synonym">Donax arundinaceus</name>
    <dbReference type="NCBI Taxonomy" id="35708"/>
    <lineage>
        <taxon>Eukaryota</taxon>
        <taxon>Viridiplantae</taxon>
        <taxon>Streptophyta</taxon>
        <taxon>Embryophyta</taxon>
        <taxon>Tracheophyta</taxon>
        <taxon>Spermatophyta</taxon>
        <taxon>Magnoliopsida</taxon>
        <taxon>Liliopsida</taxon>
        <taxon>Poales</taxon>
        <taxon>Poaceae</taxon>
        <taxon>PACMAD clade</taxon>
        <taxon>Arundinoideae</taxon>
        <taxon>Arundineae</taxon>
        <taxon>Arundo</taxon>
    </lineage>
</organism>
<reference evidence="2" key="2">
    <citation type="journal article" date="2015" name="Data Brief">
        <title>Shoot transcriptome of the giant reed, Arundo donax.</title>
        <authorList>
            <person name="Barrero R.A."/>
            <person name="Guerrero F.D."/>
            <person name="Moolhuijzen P."/>
            <person name="Goolsby J.A."/>
            <person name="Tidwell J."/>
            <person name="Bellgard S.E."/>
            <person name="Bellgard M.I."/>
        </authorList>
    </citation>
    <scope>NUCLEOTIDE SEQUENCE</scope>
    <source>
        <tissue evidence="2">Shoot tissue taken approximately 20 cm above the soil surface</tissue>
    </source>
</reference>
<protein>
    <submittedName>
        <fullName evidence="2">Uncharacterized protein</fullName>
    </submittedName>
</protein>
<feature type="region of interest" description="Disordered" evidence="1">
    <location>
        <begin position="31"/>
        <end position="53"/>
    </location>
</feature>
<sequence>MCYSIPPLLISTPEHSSAPLIQSYPNIYRKMESKNQDDSGGSNTASTSIGKLI</sequence>
<name>A0A0A9FQC2_ARUDO</name>
<accession>A0A0A9FQC2</accession>
<dbReference type="AlphaFoldDB" id="A0A0A9FQC2"/>
<reference evidence="2" key="1">
    <citation type="submission" date="2014-09" db="EMBL/GenBank/DDBJ databases">
        <authorList>
            <person name="Magalhaes I.L.F."/>
            <person name="Oliveira U."/>
            <person name="Santos F.R."/>
            <person name="Vidigal T.H.D.A."/>
            <person name="Brescovit A.D."/>
            <person name="Santos A.J."/>
        </authorList>
    </citation>
    <scope>NUCLEOTIDE SEQUENCE</scope>
    <source>
        <tissue evidence="2">Shoot tissue taken approximately 20 cm above the soil surface</tissue>
    </source>
</reference>
<evidence type="ECO:0000256" key="1">
    <source>
        <dbReference type="SAM" id="MobiDB-lite"/>
    </source>
</evidence>